<proteinExistence type="predicted"/>
<dbReference type="Proteomes" id="UP001501446">
    <property type="component" value="Unassembled WGS sequence"/>
</dbReference>
<evidence type="ECO:0000313" key="2">
    <source>
        <dbReference type="Proteomes" id="UP001501446"/>
    </source>
</evidence>
<dbReference type="EMBL" id="BAABLN010000034">
    <property type="protein sequence ID" value="GAA4704508.1"/>
    <property type="molecule type" value="Genomic_DNA"/>
</dbReference>
<accession>A0ABP8XB33</accession>
<reference evidence="2" key="1">
    <citation type="journal article" date="2019" name="Int. J. Syst. Evol. Microbiol.">
        <title>The Global Catalogue of Microorganisms (GCM) 10K type strain sequencing project: providing services to taxonomists for standard genome sequencing and annotation.</title>
        <authorList>
            <consortium name="The Broad Institute Genomics Platform"/>
            <consortium name="The Broad Institute Genome Sequencing Center for Infectious Disease"/>
            <person name="Wu L."/>
            <person name="Ma J."/>
        </authorList>
    </citation>
    <scope>NUCLEOTIDE SEQUENCE [LARGE SCALE GENOMIC DNA]</scope>
    <source>
        <strain evidence="2">JCM 18958</strain>
    </source>
</reference>
<gene>
    <name evidence="1" type="ORF">GCM10025781_24360</name>
</gene>
<keyword evidence="2" id="KW-1185">Reference proteome</keyword>
<name>A0ABP8XB33_9MICC</name>
<evidence type="ECO:0008006" key="3">
    <source>
        <dbReference type="Google" id="ProtNLM"/>
    </source>
</evidence>
<protein>
    <recommendedName>
        <fullName evidence="3">Bacteriocin biosynthesis cyclodehydratase domain-containing protein</fullName>
    </recommendedName>
</protein>
<evidence type="ECO:0000313" key="1">
    <source>
        <dbReference type="EMBL" id="GAA4704508.1"/>
    </source>
</evidence>
<comment type="caution">
    <text evidence="1">The sequence shown here is derived from an EMBL/GenBank/DDBJ whole genome shotgun (WGS) entry which is preliminary data.</text>
</comment>
<organism evidence="1 2">
    <name type="scientific">Kocuria gwangalliensis</name>
    <dbReference type="NCBI Taxonomy" id="501592"/>
    <lineage>
        <taxon>Bacteria</taxon>
        <taxon>Bacillati</taxon>
        <taxon>Actinomycetota</taxon>
        <taxon>Actinomycetes</taxon>
        <taxon>Micrococcales</taxon>
        <taxon>Micrococcaceae</taxon>
        <taxon>Kocuria</taxon>
    </lineage>
</organism>
<sequence length="234" mass="25062">MLFAGLDPVAATTALLMADAGVCLLNVTDPTLVTVHDAAVGPYPSALAGSPREYALRKLLRARWPRCVPLSAPELFCSSVIPTAVMLRSACVAGPLPQDLSVPVLATTPDAHLPTITVVTDGSVSLTWPLTPWYRRPCRECLEVAVRDARRLLRNQPLRDHEAVATPHSPAITTLTRVITASHLAAELLGRALESEVTPRDDVAVEAPGRLTVRHGLHRTVLTPRGDCLCTLDG</sequence>